<dbReference type="Proteomes" id="UP001165342">
    <property type="component" value="Unassembled WGS sequence"/>
</dbReference>
<dbReference type="Gene3D" id="2.30.110.10">
    <property type="entry name" value="Electron Transport, Fmn-binding Protein, Chain A"/>
    <property type="match status" value="1"/>
</dbReference>
<protein>
    <submittedName>
        <fullName evidence="3">Pyridoxamine 5'-phosphate oxidase family protein</fullName>
    </submittedName>
</protein>
<dbReference type="PANTHER" id="PTHR35176:SF6">
    <property type="entry name" value="HEME OXYGENASE HI_0854-RELATED"/>
    <property type="match status" value="1"/>
</dbReference>
<accession>A0ABT0S4D3</accession>
<proteinExistence type="predicted"/>
<dbReference type="Pfam" id="PF01243">
    <property type="entry name" value="PNPOx_N"/>
    <property type="match status" value="1"/>
</dbReference>
<dbReference type="RefSeq" id="WP_249832186.1">
    <property type="nucleotide sequence ID" value="NZ_JAMGBE010000003.1"/>
</dbReference>
<gene>
    <name evidence="3" type="ORF">LZ538_11745</name>
</gene>
<name>A0ABT0S4D3_9SPHN</name>
<keyword evidence="4" id="KW-1185">Reference proteome</keyword>
<reference evidence="3" key="1">
    <citation type="submission" date="2022-05" db="EMBL/GenBank/DDBJ databases">
        <authorList>
            <person name="Jo J.-H."/>
            <person name="Im W.-T."/>
        </authorList>
    </citation>
    <scope>NUCLEOTIDE SEQUENCE</scope>
    <source>
        <strain evidence="3">SE220</strain>
    </source>
</reference>
<evidence type="ECO:0000256" key="1">
    <source>
        <dbReference type="ARBA" id="ARBA00023002"/>
    </source>
</evidence>
<dbReference type="InterPro" id="IPR011576">
    <property type="entry name" value="Pyridox_Oxase_N"/>
</dbReference>
<evidence type="ECO:0000313" key="3">
    <source>
        <dbReference type="EMBL" id="MCL6730718.1"/>
    </source>
</evidence>
<sequence>MKAKAIKILDENRLMAIATVRPDGWPQATMVGYANEGILLYFAISRESQKFGNIAADDRVSIVIGRDFHDPRTIKALSIAARASEVRDPTQRQRALALLLERHPGLKALEPPQPDHSAVMRANPEIITILDYSRGFGHADLLTVGPGGLTEMTVARDDDWGFGEALKPVS</sequence>
<evidence type="ECO:0000313" key="4">
    <source>
        <dbReference type="Proteomes" id="UP001165342"/>
    </source>
</evidence>
<feature type="domain" description="Pyridoxamine 5'-phosphate oxidase N-terminal" evidence="2">
    <location>
        <begin position="4"/>
        <end position="125"/>
    </location>
</feature>
<keyword evidence="1" id="KW-0560">Oxidoreductase</keyword>
<dbReference type="PANTHER" id="PTHR35176">
    <property type="entry name" value="HEME OXYGENASE HI_0854-RELATED"/>
    <property type="match status" value="1"/>
</dbReference>
<dbReference type="SUPFAM" id="SSF50475">
    <property type="entry name" value="FMN-binding split barrel"/>
    <property type="match status" value="1"/>
</dbReference>
<dbReference type="InterPro" id="IPR012349">
    <property type="entry name" value="Split_barrel_FMN-bd"/>
</dbReference>
<comment type="caution">
    <text evidence="3">The sequence shown here is derived from an EMBL/GenBank/DDBJ whole genome shotgun (WGS) entry which is preliminary data.</text>
</comment>
<dbReference type="EMBL" id="JAMGBE010000003">
    <property type="protein sequence ID" value="MCL6730718.1"/>
    <property type="molecule type" value="Genomic_DNA"/>
</dbReference>
<evidence type="ECO:0000259" key="2">
    <source>
        <dbReference type="Pfam" id="PF01243"/>
    </source>
</evidence>
<dbReference type="InterPro" id="IPR052019">
    <property type="entry name" value="F420H2_bilvrd_red/Heme_oxyg"/>
</dbReference>
<organism evidence="3 4">
    <name type="scientific">Sphingomonas hankyongi</name>
    <dbReference type="NCBI Taxonomy" id="2908209"/>
    <lineage>
        <taxon>Bacteria</taxon>
        <taxon>Pseudomonadati</taxon>
        <taxon>Pseudomonadota</taxon>
        <taxon>Alphaproteobacteria</taxon>
        <taxon>Sphingomonadales</taxon>
        <taxon>Sphingomonadaceae</taxon>
        <taxon>Sphingomonas</taxon>
    </lineage>
</organism>